<dbReference type="Pfam" id="PF00534">
    <property type="entry name" value="Glycos_transf_1"/>
    <property type="match status" value="1"/>
</dbReference>
<accession>A0A5C6TRM6</accession>
<dbReference type="PANTHER" id="PTHR45947:SF3">
    <property type="entry name" value="SULFOQUINOVOSYL TRANSFERASE SQD2"/>
    <property type="match status" value="1"/>
</dbReference>
<dbReference type="SUPFAM" id="SSF53756">
    <property type="entry name" value="UDP-Glycosyltransferase/glycogen phosphorylase"/>
    <property type="match status" value="1"/>
</dbReference>
<dbReference type="EMBL" id="VOQQ01000001">
    <property type="protein sequence ID" value="TXC62886.1"/>
    <property type="molecule type" value="Genomic_DNA"/>
</dbReference>
<feature type="domain" description="Glycosyltransferase subfamily 4-like N-terminal" evidence="2">
    <location>
        <begin position="27"/>
        <end position="201"/>
    </location>
</feature>
<proteinExistence type="predicted"/>
<gene>
    <name evidence="3" type="ORF">FRZ32_03915</name>
</gene>
<dbReference type="Proteomes" id="UP000321249">
    <property type="component" value="Unassembled WGS sequence"/>
</dbReference>
<sequence length="382" mass="40728">MLRVLTLATLFPNAHRPVLGVFVERQTLGLAARPGVEVEVVAPIGLPVWPLSRHPHYAPLAALPREERWKGLAVHRPHYRVWPRIGHARTARDMADTLLPLLREIRERFPFDVIDAEFFWPDGPAAMRLSGQLGVPFSVKARGSDIHLWGKRPGISAQIVEAGRRAGGLLAVSAALKRDMVAMGMPERSIRVHHTGVDLDRFRPIERGPGVTLVCVGALIERKGQGIAIEALARLAAADAELVLVGDGPDRAALEAQARALGVADRVRFLGSRPHEELPALLASARVMVLPTASEGLANAWVESLACGTPVVTCDVGGAREIVDRPAAGRLVERTSAAVAAGIAEVLASPPSQAETRAAAEGFSWDANAAALEAHLAGLAGR</sequence>
<evidence type="ECO:0000259" key="2">
    <source>
        <dbReference type="Pfam" id="PF13439"/>
    </source>
</evidence>
<evidence type="ECO:0000259" key="1">
    <source>
        <dbReference type="Pfam" id="PF00534"/>
    </source>
</evidence>
<protein>
    <submittedName>
        <fullName evidence="3">Glycosyltransferase family 4 protein</fullName>
    </submittedName>
</protein>
<comment type="caution">
    <text evidence="3">The sequence shown here is derived from an EMBL/GenBank/DDBJ whole genome shotgun (WGS) entry which is preliminary data.</text>
</comment>
<dbReference type="RefSeq" id="WP_147042272.1">
    <property type="nucleotide sequence ID" value="NZ_BAABIR010000002.1"/>
</dbReference>
<keyword evidence="4" id="KW-1185">Reference proteome</keyword>
<dbReference type="InterPro" id="IPR028098">
    <property type="entry name" value="Glyco_trans_4-like_N"/>
</dbReference>
<name>A0A5C6TRM6_9SPHN</name>
<dbReference type="GO" id="GO:0016758">
    <property type="term" value="F:hexosyltransferase activity"/>
    <property type="evidence" value="ECO:0007669"/>
    <property type="project" value="TreeGrafter"/>
</dbReference>
<dbReference type="InterPro" id="IPR050194">
    <property type="entry name" value="Glycosyltransferase_grp1"/>
</dbReference>
<dbReference type="OrthoDB" id="258796at2"/>
<organism evidence="3 4">
    <name type="scientific">Allosphingosinicella ginsenosidimutans</name>
    <dbReference type="NCBI Taxonomy" id="1176539"/>
    <lineage>
        <taxon>Bacteria</taxon>
        <taxon>Pseudomonadati</taxon>
        <taxon>Pseudomonadota</taxon>
        <taxon>Alphaproteobacteria</taxon>
        <taxon>Sphingomonadales</taxon>
        <taxon>Sphingomonadaceae</taxon>
        <taxon>Allosphingosinicella</taxon>
    </lineage>
</organism>
<evidence type="ECO:0000313" key="4">
    <source>
        <dbReference type="Proteomes" id="UP000321249"/>
    </source>
</evidence>
<reference evidence="3 4" key="1">
    <citation type="journal article" date="2015" name="J. Microbiol.">
        <title>Sphingosinicella ginsenosidimutans sp. nov., with ginsenoside converting activity.</title>
        <authorList>
            <person name="Kim J.K."/>
            <person name="Kang M.S."/>
            <person name="Park S.C."/>
            <person name="Kim K.M."/>
            <person name="Choi K."/>
            <person name="Yoon M.H."/>
            <person name="Im W.T."/>
        </authorList>
    </citation>
    <scope>NUCLEOTIDE SEQUENCE [LARGE SCALE GENOMIC DNA]</scope>
    <source>
        <strain evidence="3 4">BS-11</strain>
    </source>
</reference>
<dbReference type="InterPro" id="IPR001296">
    <property type="entry name" value="Glyco_trans_1"/>
</dbReference>
<keyword evidence="3" id="KW-0808">Transferase</keyword>
<dbReference type="Gene3D" id="3.40.50.2000">
    <property type="entry name" value="Glycogen Phosphorylase B"/>
    <property type="match status" value="2"/>
</dbReference>
<dbReference type="AlphaFoldDB" id="A0A5C6TRM6"/>
<dbReference type="Pfam" id="PF13439">
    <property type="entry name" value="Glyco_transf_4"/>
    <property type="match status" value="1"/>
</dbReference>
<evidence type="ECO:0000313" key="3">
    <source>
        <dbReference type="EMBL" id="TXC62886.1"/>
    </source>
</evidence>
<dbReference type="PANTHER" id="PTHR45947">
    <property type="entry name" value="SULFOQUINOVOSYL TRANSFERASE SQD2"/>
    <property type="match status" value="1"/>
</dbReference>
<feature type="domain" description="Glycosyl transferase family 1" evidence="1">
    <location>
        <begin position="210"/>
        <end position="360"/>
    </location>
</feature>